<name>A0ABP1G1C9_9CHLO</name>
<dbReference type="EMBL" id="CAXHTA020000012">
    <property type="protein sequence ID" value="CAL5225074.1"/>
    <property type="molecule type" value="Genomic_DNA"/>
</dbReference>
<evidence type="ECO:0000313" key="2">
    <source>
        <dbReference type="EMBL" id="CAL5225074.1"/>
    </source>
</evidence>
<keyword evidence="3" id="KW-1185">Reference proteome</keyword>
<organism evidence="2 3">
    <name type="scientific">Coccomyxa viridis</name>
    <dbReference type="NCBI Taxonomy" id="1274662"/>
    <lineage>
        <taxon>Eukaryota</taxon>
        <taxon>Viridiplantae</taxon>
        <taxon>Chlorophyta</taxon>
        <taxon>core chlorophytes</taxon>
        <taxon>Trebouxiophyceae</taxon>
        <taxon>Trebouxiophyceae incertae sedis</taxon>
        <taxon>Coccomyxaceae</taxon>
        <taxon>Coccomyxa</taxon>
    </lineage>
</organism>
<proteinExistence type="predicted"/>
<gene>
    <name evidence="2" type="primary">g7852</name>
    <name evidence="2" type="ORF">VP750_LOCUS6733</name>
</gene>
<sequence>MSSSVAAGEQAATSADAPQATGEVPVPRRQRPSKTSSRIALLERESDVATANIKRMEAEVAERDQKIADLMFLVFFNETRIPRVRFTDWVTFTDGFRITYAIGQPVMMFTPLLDKVVDEEHLRVPAFKGQITVMRDIVGKDDVKLRIQREFGKPRPGITSDEEYFKAIADWHDAPLSDSDRVTPGPYWDQPFTSRTTYNDLVPKHMYYVGMRELELDIYQLHLIE</sequence>
<accession>A0ABP1G1C9</accession>
<comment type="caution">
    <text evidence="2">The sequence shown here is derived from an EMBL/GenBank/DDBJ whole genome shotgun (WGS) entry which is preliminary data.</text>
</comment>
<feature type="region of interest" description="Disordered" evidence="1">
    <location>
        <begin position="1"/>
        <end position="38"/>
    </location>
</feature>
<evidence type="ECO:0000313" key="3">
    <source>
        <dbReference type="Proteomes" id="UP001497392"/>
    </source>
</evidence>
<protein>
    <submittedName>
        <fullName evidence="2">G7852 protein</fullName>
    </submittedName>
</protein>
<dbReference type="Proteomes" id="UP001497392">
    <property type="component" value="Unassembled WGS sequence"/>
</dbReference>
<reference evidence="2 3" key="1">
    <citation type="submission" date="2024-06" db="EMBL/GenBank/DDBJ databases">
        <authorList>
            <person name="Kraege A."/>
            <person name="Thomma B."/>
        </authorList>
    </citation>
    <scope>NUCLEOTIDE SEQUENCE [LARGE SCALE GENOMIC DNA]</scope>
</reference>
<evidence type="ECO:0000256" key="1">
    <source>
        <dbReference type="SAM" id="MobiDB-lite"/>
    </source>
</evidence>